<protein>
    <submittedName>
        <fullName evidence="2">Uncharacterized protein</fullName>
    </submittedName>
</protein>
<keyword evidence="3" id="KW-1185">Reference proteome</keyword>
<dbReference type="AlphaFoldDB" id="A0AAV7PQI8"/>
<dbReference type="EMBL" id="JANPWB010000011">
    <property type="protein sequence ID" value="KAJ1128763.1"/>
    <property type="molecule type" value="Genomic_DNA"/>
</dbReference>
<proteinExistence type="predicted"/>
<keyword evidence="1" id="KW-1133">Transmembrane helix</keyword>
<gene>
    <name evidence="2" type="ORF">NDU88_007138</name>
</gene>
<organism evidence="2 3">
    <name type="scientific">Pleurodeles waltl</name>
    <name type="common">Iberian ribbed newt</name>
    <dbReference type="NCBI Taxonomy" id="8319"/>
    <lineage>
        <taxon>Eukaryota</taxon>
        <taxon>Metazoa</taxon>
        <taxon>Chordata</taxon>
        <taxon>Craniata</taxon>
        <taxon>Vertebrata</taxon>
        <taxon>Euteleostomi</taxon>
        <taxon>Amphibia</taxon>
        <taxon>Batrachia</taxon>
        <taxon>Caudata</taxon>
        <taxon>Salamandroidea</taxon>
        <taxon>Salamandridae</taxon>
        <taxon>Pleurodelinae</taxon>
        <taxon>Pleurodeles</taxon>
    </lineage>
</organism>
<sequence length="179" mass="19621">MACVSPVPFFGTSAYVSLPLLCLARWILAIVCNAVCSVAVMLLLCLPLAHSCPSDVLQDPVLAVRCHHLSCCFEDIFYVEFCAGPEVFHVALLQGQLTGSRRRDWAVPCYCWLLYTGRVAPRELPPVEFVVAARSCRPLAACSLRLVSWLLLAACGIGWDRVASPHWAVPVHLPLLHPA</sequence>
<dbReference type="Proteomes" id="UP001066276">
    <property type="component" value="Chromosome 7"/>
</dbReference>
<name>A0AAV7PQI8_PLEWA</name>
<evidence type="ECO:0000313" key="2">
    <source>
        <dbReference type="EMBL" id="KAJ1128763.1"/>
    </source>
</evidence>
<keyword evidence="1" id="KW-0472">Membrane</keyword>
<evidence type="ECO:0000313" key="3">
    <source>
        <dbReference type="Proteomes" id="UP001066276"/>
    </source>
</evidence>
<accession>A0AAV7PQI8</accession>
<feature type="transmembrane region" description="Helical" evidence="1">
    <location>
        <begin position="26"/>
        <end position="49"/>
    </location>
</feature>
<keyword evidence="1" id="KW-0812">Transmembrane</keyword>
<comment type="caution">
    <text evidence="2">The sequence shown here is derived from an EMBL/GenBank/DDBJ whole genome shotgun (WGS) entry which is preliminary data.</text>
</comment>
<evidence type="ECO:0000256" key="1">
    <source>
        <dbReference type="SAM" id="Phobius"/>
    </source>
</evidence>
<reference evidence="2" key="1">
    <citation type="journal article" date="2022" name="bioRxiv">
        <title>Sequencing and chromosome-scale assembly of the giantPleurodeles waltlgenome.</title>
        <authorList>
            <person name="Brown T."/>
            <person name="Elewa A."/>
            <person name="Iarovenko S."/>
            <person name="Subramanian E."/>
            <person name="Araus A.J."/>
            <person name="Petzold A."/>
            <person name="Susuki M."/>
            <person name="Suzuki K.-i.T."/>
            <person name="Hayashi T."/>
            <person name="Toyoda A."/>
            <person name="Oliveira C."/>
            <person name="Osipova E."/>
            <person name="Leigh N.D."/>
            <person name="Simon A."/>
            <person name="Yun M.H."/>
        </authorList>
    </citation>
    <scope>NUCLEOTIDE SEQUENCE</scope>
    <source>
        <strain evidence="2">20211129_DDA</strain>
        <tissue evidence="2">Liver</tissue>
    </source>
</reference>